<gene>
    <name evidence="1" type="ORF">HX876_35430</name>
</gene>
<dbReference type="Proteomes" id="UP000520592">
    <property type="component" value="Unassembled WGS sequence"/>
</dbReference>
<evidence type="ECO:0000313" key="1">
    <source>
        <dbReference type="EMBL" id="NWC37634.1"/>
    </source>
</evidence>
<dbReference type="EMBL" id="JACAQD010000213">
    <property type="protein sequence ID" value="NWC37634.1"/>
    <property type="molecule type" value="Genomic_DNA"/>
</dbReference>
<evidence type="ECO:0000313" key="2">
    <source>
        <dbReference type="Proteomes" id="UP000520592"/>
    </source>
</evidence>
<name>A0A7Y7YKR6_9PSED</name>
<dbReference type="AlphaFoldDB" id="A0A7Y7YKR6"/>
<feature type="non-terminal residue" evidence="1">
    <location>
        <position position="1"/>
    </location>
</feature>
<feature type="non-terminal residue" evidence="1">
    <location>
        <position position="117"/>
    </location>
</feature>
<sequence length="117" mass="12363">DFIPLLADAGELTVVVATSALGGERGRVTGSWKLGTPLSSVGMQPLFSKIVPTPGLGNFLPEGPEPVFGYQLKALGKDEYIVPTQAWERSELTAPSHLFPTRADGGVRLPSGFRISA</sequence>
<protein>
    <submittedName>
        <fullName evidence="1">Uncharacterized protein</fullName>
    </submittedName>
</protein>
<proteinExistence type="predicted"/>
<dbReference type="RefSeq" id="WP_177081338.1">
    <property type="nucleotide sequence ID" value="NZ_JACAQD010000213.1"/>
</dbReference>
<organism evidence="1 2">
    <name type="scientific">Pseudomonas gingeri</name>
    <dbReference type="NCBI Taxonomy" id="117681"/>
    <lineage>
        <taxon>Bacteria</taxon>
        <taxon>Pseudomonadati</taxon>
        <taxon>Pseudomonadota</taxon>
        <taxon>Gammaproteobacteria</taxon>
        <taxon>Pseudomonadales</taxon>
        <taxon>Pseudomonadaceae</taxon>
        <taxon>Pseudomonas</taxon>
    </lineage>
</organism>
<comment type="caution">
    <text evidence="1">The sequence shown here is derived from an EMBL/GenBank/DDBJ whole genome shotgun (WGS) entry which is preliminary data.</text>
</comment>
<accession>A0A7Y7YKR6</accession>
<reference evidence="1 2" key="1">
    <citation type="submission" date="2020-04" db="EMBL/GenBank/DDBJ databases">
        <title>Molecular characterization of pseudomonads from Agaricus bisporus reveal novel blotch 2 pathogens in Western Europe.</title>
        <authorList>
            <person name="Taparia T."/>
            <person name="Krijger M."/>
            <person name="Haynes E."/>
            <person name="Elpinstone J.G."/>
            <person name="Noble R."/>
            <person name="Van Der Wolf J."/>
        </authorList>
    </citation>
    <scope>NUCLEOTIDE SEQUENCE [LARGE SCALE GENOMIC DNA]</scope>
    <source>
        <strain evidence="1 2">IPO3737</strain>
    </source>
</reference>